<dbReference type="GO" id="GO:1902201">
    <property type="term" value="P:negative regulation of bacterial-type flagellum-dependent cell motility"/>
    <property type="evidence" value="ECO:0007669"/>
    <property type="project" value="TreeGrafter"/>
</dbReference>
<evidence type="ECO:0000256" key="8">
    <source>
        <dbReference type="ARBA" id="ARBA00023012"/>
    </source>
</evidence>
<evidence type="ECO:0000256" key="4">
    <source>
        <dbReference type="ARBA" id="ARBA00022679"/>
    </source>
</evidence>
<dbReference type="NCBIfam" id="TIGR00254">
    <property type="entry name" value="GGDEF"/>
    <property type="match status" value="1"/>
</dbReference>
<dbReference type="Gene3D" id="3.40.50.2300">
    <property type="match status" value="1"/>
</dbReference>
<dbReference type="SMART" id="SM00448">
    <property type="entry name" value="REC"/>
    <property type="match status" value="1"/>
</dbReference>
<name>A0A081BYT2_VECG1</name>
<reference evidence="12 13" key="1">
    <citation type="journal article" date="2015" name="PeerJ">
        <title>First genomic representation of candidate bacterial phylum KSB3 points to enhanced environmental sensing as a trigger of wastewater bulking.</title>
        <authorList>
            <person name="Sekiguchi Y."/>
            <person name="Ohashi A."/>
            <person name="Parks D.H."/>
            <person name="Yamauchi T."/>
            <person name="Tyson G.W."/>
            <person name="Hugenholtz P."/>
        </authorList>
    </citation>
    <scope>NUCLEOTIDE SEQUENCE [LARGE SCALE GENOMIC DNA]</scope>
</reference>
<dbReference type="FunFam" id="3.30.70.270:FF:000001">
    <property type="entry name" value="Diguanylate cyclase domain protein"/>
    <property type="match status" value="1"/>
</dbReference>
<protein>
    <recommendedName>
        <fullName evidence="2">histidine kinase</fullName>
        <ecNumber evidence="2">2.7.13.3</ecNumber>
    </recommendedName>
</protein>
<dbReference type="Proteomes" id="UP000030661">
    <property type="component" value="Unassembled WGS sequence"/>
</dbReference>
<dbReference type="GO" id="GO:0004673">
    <property type="term" value="F:protein histidine kinase activity"/>
    <property type="evidence" value="ECO:0007669"/>
    <property type="project" value="UniProtKB-EC"/>
</dbReference>
<gene>
    <name evidence="12" type="ORF">U27_04454</name>
</gene>
<dbReference type="PANTHER" id="PTHR45138:SF9">
    <property type="entry name" value="DIGUANYLATE CYCLASE DGCM-RELATED"/>
    <property type="match status" value="1"/>
</dbReference>
<evidence type="ECO:0000256" key="9">
    <source>
        <dbReference type="PROSITE-ProRule" id="PRU00169"/>
    </source>
</evidence>
<dbReference type="AlphaFoldDB" id="A0A081BYT2"/>
<evidence type="ECO:0000256" key="7">
    <source>
        <dbReference type="ARBA" id="ARBA00022840"/>
    </source>
</evidence>
<evidence type="ECO:0000313" key="13">
    <source>
        <dbReference type="Proteomes" id="UP000030661"/>
    </source>
</evidence>
<feature type="modified residue" description="4-aspartylphosphate" evidence="9">
    <location>
        <position position="58"/>
    </location>
</feature>
<dbReference type="CDD" id="cd19920">
    <property type="entry name" value="REC_PA4781-like"/>
    <property type="match status" value="1"/>
</dbReference>
<dbReference type="EMBL" id="DF820466">
    <property type="protein sequence ID" value="GAK57487.1"/>
    <property type="molecule type" value="Genomic_DNA"/>
</dbReference>
<dbReference type="STRING" id="1499967.U27_04454"/>
<dbReference type="InterPro" id="IPR001789">
    <property type="entry name" value="Sig_transdc_resp-reg_receiver"/>
</dbReference>
<dbReference type="Pfam" id="PF00990">
    <property type="entry name" value="GGDEF"/>
    <property type="match status" value="1"/>
</dbReference>
<dbReference type="GO" id="GO:0052621">
    <property type="term" value="F:diguanylate cyclase activity"/>
    <property type="evidence" value="ECO:0007669"/>
    <property type="project" value="TreeGrafter"/>
</dbReference>
<dbReference type="HOGENOM" id="CLU_000445_11_28_0"/>
<dbReference type="CDD" id="cd01949">
    <property type="entry name" value="GGDEF"/>
    <property type="match status" value="1"/>
</dbReference>
<dbReference type="GO" id="GO:0043709">
    <property type="term" value="P:cell adhesion involved in single-species biofilm formation"/>
    <property type="evidence" value="ECO:0007669"/>
    <property type="project" value="TreeGrafter"/>
</dbReference>
<dbReference type="InterPro" id="IPR000160">
    <property type="entry name" value="GGDEF_dom"/>
</dbReference>
<dbReference type="FunFam" id="3.40.50.2300:FF:000121">
    <property type="entry name" value="Sensor histidine kinase RcsC"/>
    <property type="match status" value="1"/>
</dbReference>
<evidence type="ECO:0000256" key="5">
    <source>
        <dbReference type="ARBA" id="ARBA00022741"/>
    </source>
</evidence>
<keyword evidence="4" id="KW-0808">Transferase</keyword>
<feature type="domain" description="GGDEF" evidence="11">
    <location>
        <begin position="168"/>
        <end position="305"/>
    </location>
</feature>
<comment type="catalytic activity">
    <reaction evidence="1">
        <text>ATP + protein L-histidine = ADP + protein N-phospho-L-histidine.</text>
        <dbReference type="EC" id="2.7.13.3"/>
    </reaction>
</comment>
<dbReference type="SUPFAM" id="SSF52172">
    <property type="entry name" value="CheY-like"/>
    <property type="match status" value="1"/>
</dbReference>
<dbReference type="PROSITE" id="PS50887">
    <property type="entry name" value="GGDEF"/>
    <property type="match status" value="1"/>
</dbReference>
<keyword evidence="5" id="KW-0547">Nucleotide-binding</keyword>
<evidence type="ECO:0000256" key="1">
    <source>
        <dbReference type="ARBA" id="ARBA00000085"/>
    </source>
</evidence>
<keyword evidence="8" id="KW-0902">Two-component regulatory system</keyword>
<organism evidence="12 13">
    <name type="scientific">Vecturithrix granuli</name>
    <dbReference type="NCBI Taxonomy" id="1499967"/>
    <lineage>
        <taxon>Bacteria</taxon>
        <taxon>Candidatus Moduliflexota</taxon>
        <taxon>Candidatus Vecturitrichia</taxon>
        <taxon>Candidatus Vecturitrichales</taxon>
        <taxon>Candidatus Vecturitrichaceae</taxon>
        <taxon>Candidatus Vecturithrix</taxon>
    </lineage>
</organism>
<dbReference type="SUPFAM" id="SSF55073">
    <property type="entry name" value="Nucleotide cyclase"/>
    <property type="match status" value="1"/>
</dbReference>
<dbReference type="eggNOG" id="COG3706">
    <property type="taxonomic scope" value="Bacteria"/>
</dbReference>
<keyword evidence="13" id="KW-1185">Reference proteome</keyword>
<evidence type="ECO:0000256" key="6">
    <source>
        <dbReference type="ARBA" id="ARBA00022777"/>
    </source>
</evidence>
<dbReference type="InterPro" id="IPR050469">
    <property type="entry name" value="Diguanylate_Cyclase"/>
</dbReference>
<dbReference type="PANTHER" id="PTHR45138">
    <property type="entry name" value="REGULATORY COMPONENTS OF SENSORY TRANSDUCTION SYSTEM"/>
    <property type="match status" value="1"/>
</dbReference>
<dbReference type="InterPro" id="IPR029787">
    <property type="entry name" value="Nucleotide_cyclase"/>
</dbReference>
<dbReference type="InterPro" id="IPR043128">
    <property type="entry name" value="Rev_trsase/Diguanyl_cyclase"/>
</dbReference>
<evidence type="ECO:0000256" key="2">
    <source>
        <dbReference type="ARBA" id="ARBA00012438"/>
    </source>
</evidence>
<dbReference type="GO" id="GO:0005524">
    <property type="term" value="F:ATP binding"/>
    <property type="evidence" value="ECO:0007669"/>
    <property type="project" value="UniProtKB-KW"/>
</dbReference>
<dbReference type="PROSITE" id="PS50110">
    <property type="entry name" value="RESPONSE_REGULATORY"/>
    <property type="match status" value="1"/>
</dbReference>
<evidence type="ECO:0000313" key="12">
    <source>
        <dbReference type="EMBL" id="GAK57487.1"/>
    </source>
</evidence>
<accession>A0A081BYT2</accession>
<dbReference type="GO" id="GO:0005886">
    <property type="term" value="C:plasma membrane"/>
    <property type="evidence" value="ECO:0007669"/>
    <property type="project" value="TreeGrafter"/>
</dbReference>
<dbReference type="Pfam" id="PF00072">
    <property type="entry name" value="Response_reg"/>
    <property type="match status" value="1"/>
</dbReference>
<evidence type="ECO:0000256" key="3">
    <source>
        <dbReference type="ARBA" id="ARBA00022553"/>
    </source>
</evidence>
<dbReference type="EC" id="2.7.13.3" evidence="2"/>
<evidence type="ECO:0000259" key="11">
    <source>
        <dbReference type="PROSITE" id="PS50887"/>
    </source>
</evidence>
<proteinExistence type="predicted"/>
<keyword evidence="7" id="KW-0067">ATP-binding</keyword>
<dbReference type="SMART" id="SM00267">
    <property type="entry name" value="GGDEF"/>
    <property type="match status" value="1"/>
</dbReference>
<keyword evidence="3 9" id="KW-0597">Phosphoprotein</keyword>
<feature type="domain" description="Response regulatory" evidence="10">
    <location>
        <begin position="9"/>
        <end position="125"/>
    </location>
</feature>
<dbReference type="InterPro" id="IPR011006">
    <property type="entry name" value="CheY-like_superfamily"/>
</dbReference>
<sequence>MNRKEPKQTILIVDDIPTNIKVLGDTLKKEFTVRFATDGLKALEIAQSSSPPDIILLDIMMPGMDGYEVCRRLKASEQTQHIPVIFITALSQEEDETKGLELGAVDYITKPFSLPIVKIRVKTHLELKRHRDMLERLSMLDPLTGIPNRRRFDEIFELEWKRAERDATFLALIMIDIDFFKNFNDQYEHQSGDECLIQVAQTLVHSVHRPGDCLARYGGEEFACILPGTDIQGALRVAENMREEIEGLQIPHDRSPVSPYVTISLGAASILPARMNWPEKLLTGADHALYQAKGEGRNRVKIVDINLGAVFDSP</sequence>
<dbReference type="Gene3D" id="3.30.70.270">
    <property type="match status" value="1"/>
</dbReference>
<dbReference type="GO" id="GO:0000160">
    <property type="term" value="P:phosphorelay signal transduction system"/>
    <property type="evidence" value="ECO:0007669"/>
    <property type="project" value="UniProtKB-KW"/>
</dbReference>
<evidence type="ECO:0000259" key="10">
    <source>
        <dbReference type="PROSITE" id="PS50110"/>
    </source>
</evidence>
<keyword evidence="6" id="KW-0418">Kinase</keyword>